<evidence type="ECO:0000256" key="1">
    <source>
        <dbReference type="SAM" id="MobiDB-lite"/>
    </source>
</evidence>
<feature type="compositionally biased region" description="Polar residues" evidence="1">
    <location>
        <begin position="87"/>
        <end position="101"/>
    </location>
</feature>
<dbReference type="Proteomes" id="UP001059041">
    <property type="component" value="Linkage Group LG1"/>
</dbReference>
<evidence type="ECO:0000313" key="2">
    <source>
        <dbReference type="EMBL" id="KAI7814945.1"/>
    </source>
</evidence>
<keyword evidence="3" id="KW-1185">Reference proteome</keyword>
<feature type="compositionally biased region" description="Polar residues" evidence="1">
    <location>
        <begin position="160"/>
        <end position="177"/>
    </location>
</feature>
<accession>A0A9W8CCA3</accession>
<feature type="region of interest" description="Disordered" evidence="1">
    <location>
        <begin position="201"/>
        <end position="230"/>
    </location>
</feature>
<dbReference type="EMBL" id="JAFHDT010000001">
    <property type="protein sequence ID" value="KAI7814945.1"/>
    <property type="molecule type" value="Genomic_DNA"/>
</dbReference>
<evidence type="ECO:0000313" key="3">
    <source>
        <dbReference type="Proteomes" id="UP001059041"/>
    </source>
</evidence>
<feature type="region of interest" description="Disordered" evidence="1">
    <location>
        <begin position="365"/>
        <end position="422"/>
    </location>
</feature>
<reference evidence="2" key="1">
    <citation type="submission" date="2021-02" db="EMBL/GenBank/DDBJ databases">
        <title>Comparative genomics reveals that relaxation of natural selection precedes convergent phenotypic evolution of cavefish.</title>
        <authorList>
            <person name="Peng Z."/>
        </authorList>
    </citation>
    <scope>NUCLEOTIDE SEQUENCE</scope>
    <source>
        <tissue evidence="2">Muscle</tissue>
    </source>
</reference>
<feature type="region of interest" description="Disordered" evidence="1">
    <location>
        <begin position="87"/>
        <end position="110"/>
    </location>
</feature>
<dbReference type="AlphaFoldDB" id="A0A9W8CCA3"/>
<feature type="compositionally biased region" description="Polar residues" evidence="1">
    <location>
        <begin position="210"/>
        <end position="230"/>
    </location>
</feature>
<organism evidence="2 3">
    <name type="scientific">Triplophysa rosa</name>
    <name type="common">Cave loach</name>
    <dbReference type="NCBI Taxonomy" id="992332"/>
    <lineage>
        <taxon>Eukaryota</taxon>
        <taxon>Metazoa</taxon>
        <taxon>Chordata</taxon>
        <taxon>Craniata</taxon>
        <taxon>Vertebrata</taxon>
        <taxon>Euteleostomi</taxon>
        <taxon>Actinopterygii</taxon>
        <taxon>Neopterygii</taxon>
        <taxon>Teleostei</taxon>
        <taxon>Ostariophysi</taxon>
        <taxon>Cypriniformes</taxon>
        <taxon>Nemacheilidae</taxon>
        <taxon>Triplophysa</taxon>
    </lineage>
</organism>
<feature type="region of interest" description="Disordered" evidence="1">
    <location>
        <begin position="155"/>
        <end position="177"/>
    </location>
</feature>
<proteinExistence type="predicted"/>
<comment type="caution">
    <text evidence="2">The sequence shown here is derived from an EMBL/GenBank/DDBJ whole genome shotgun (WGS) entry which is preliminary data.</text>
</comment>
<name>A0A9W8CCA3_TRIRA</name>
<protein>
    <submittedName>
        <fullName evidence="2">Uncharacterized protein</fullName>
    </submittedName>
</protein>
<sequence length="422" mass="45488">MADSDGEAGKQSRESVRDALVLDEFVRGLYPDRLRQQVQIAQPSNLDEALDHAQIIEGILSEQPGGIPGSSNAVCPRVFAAYPGERTQSQAMTGSTSQRESVVSWRSGKTDHMRRDCNTLDATESPQLSGKWTGVKLARASVTLFRQLNLNPPAQAAPKLTSSNLSPVSQPLETPSSSSAFNPLLDLVSASVPSPGCSVVDSARPCQEGESPTSLQMAQVVSERTGQGLTEPQQQELWRVLERLHAVFATSASEVGQTQWEQHCINTGNAPPIRQRVCRFPPTRQLAADCCLEEIKVFVRCDFNEGKLVWVHGPKQKKGRSPKLDCVWIGPCYVVKRLGETVYQVMEKPGGQAVVLHRDRLAPYQGDRQPFGSGSAHQTAGATRPTHGGAEHAAPGNGWGTPVGGKEGDSLIRTPGSALDTS</sequence>
<gene>
    <name evidence="2" type="ORF">IRJ41_024219</name>
</gene>